<gene>
    <name evidence="1" type="ORF">PVK06_035660</name>
</gene>
<protein>
    <submittedName>
        <fullName evidence="1">Uncharacterized protein</fullName>
    </submittedName>
</protein>
<evidence type="ECO:0000313" key="2">
    <source>
        <dbReference type="Proteomes" id="UP001358586"/>
    </source>
</evidence>
<proteinExistence type="predicted"/>
<accession>A0ABR0NJI7</accession>
<organism evidence="1 2">
    <name type="scientific">Gossypium arboreum</name>
    <name type="common">Tree cotton</name>
    <name type="synonym">Gossypium nanking</name>
    <dbReference type="NCBI Taxonomy" id="29729"/>
    <lineage>
        <taxon>Eukaryota</taxon>
        <taxon>Viridiplantae</taxon>
        <taxon>Streptophyta</taxon>
        <taxon>Embryophyta</taxon>
        <taxon>Tracheophyta</taxon>
        <taxon>Spermatophyta</taxon>
        <taxon>Magnoliopsida</taxon>
        <taxon>eudicotyledons</taxon>
        <taxon>Gunneridae</taxon>
        <taxon>Pentapetalae</taxon>
        <taxon>rosids</taxon>
        <taxon>malvids</taxon>
        <taxon>Malvales</taxon>
        <taxon>Malvaceae</taxon>
        <taxon>Malvoideae</taxon>
        <taxon>Gossypium</taxon>
    </lineage>
</organism>
<sequence>MEMLKKFGMDNLKLQATLMSSSTKLDKDEEDINLVLRDLIYKPLRELLGTLEALLI</sequence>
<reference evidence="1 2" key="1">
    <citation type="submission" date="2023-03" db="EMBL/GenBank/DDBJ databases">
        <title>WGS of Gossypium arboreum.</title>
        <authorList>
            <person name="Yu D."/>
        </authorList>
    </citation>
    <scope>NUCLEOTIDE SEQUENCE [LARGE SCALE GENOMIC DNA]</scope>
    <source>
        <tissue evidence="1">Leaf</tissue>
    </source>
</reference>
<comment type="caution">
    <text evidence="1">The sequence shown here is derived from an EMBL/GenBank/DDBJ whole genome shotgun (WGS) entry which is preliminary data.</text>
</comment>
<dbReference type="EMBL" id="JARKNE010000010">
    <property type="protein sequence ID" value="KAK5794434.1"/>
    <property type="molecule type" value="Genomic_DNA"/>
</dbReference>
<dbReference type="Proteomes" id="UP001358586">
    <property type="component" value="Chromosome 10"/>
</dbReference>
<name>A0ABR0NJI7_GOSAR</name>
<keyword evidence="2" id="KW-1185">Reference proteome</keyword>
<evidence type="ECO:0000313" key="1">
    <source>
        <dbReference type="EMBL" id="KAK5794434.1"/>
    </source>
</evidence>